<proteinExistence type="predicted"/>
<organism evidence="2 3">
    <name type="scientific">Palleronia salina</name>
    <dbReference type="NCBI Taxonomy" id="313368"/>
    <lineage>
        <taxon>Bacteria</taxon>
        <taxon>Pseudomonadati</taxon>
        <taxon>Pseudomonadota</taxon>
        <taxon>Alphaproteobacteria</taxon>
        <taxon>Rhodobacterales</taxon>
        <taxon>Roseobacteraceae</taxon>
        <taxon>Palleronia</taxon>
    </lineage>
</organism>
<reference evidence="2 3" key="1">
    <citation type="submission" date="2016-11" db="EMBL/GenBank/DDBJ databases">
        <authorList>
            <person name="Jaros S."/>
            <person name="Januszkiewicz K."/>
            <person name="Wedrychowicz H."/>
        </authorList>
    </citation>
    <scope>NUCLEOTIDE SEQUENCE [LARGE SCALE GENOMIC DNA]</scope>
    <source>
        <strain evidence="2 3">DSM 26892</strain>
    </source>
</reference>
<dbReference type="AlphaFoldDB" id="A0A1M6K6R1"/>
<accession>A0A1M6K6R1</accession>
<evidence type="ECO:0000313" key="2">
    <source>
        <dbReference type="EMBL" id="SHJ54635.1"/>
    </source>
</evidence>
<feature type="region of interest" description="Disordered" evidence="1">
    <location>
        <begin position="53"/>
        <end position="102"/>
    </location>
</feature>
<evidence type="ECO:0000256" key="1">
    <source>
        <dbReference type="SAM" id="MobiDB-lite"/>
    </source>
</evidence>
<protein>
    <submittedName>
        <fullName evidence="2">Uncharacterized protein</fullName>
    </submittedName>
</protein>
<dbReference type="RefSeq" id="WP_139250877.1">
    <property type="nucleotide sequence ID" value="NZ_FQZA01000011.1"/>
</dbReference>
<dbReference type="EMBL" id="FQZA01000011">
    <property type="protein sequence ID" value="SHJ54635.1"/>
    <property type="molecule type" value="Genomic_DNA"/>
</dbReference>
<name>A0A1M6K6R1_9RHOB</name>
<evidence type="ECO:0000313" key="3">
    <source>
        <dbReference type="Proteomes" id="UP000184040"/>
    </source>
</evidence>
<sequence>MSMVFLTAAAALFVLSMIDLKGAKVDGENAAPGRLQRLRGRIADVVAGLKPLLGKRGNRPGADADASSWDHDTETDGDDGQTLDGLLSKLAPPPGVADGDSRAFRESLQTDLASEIGSLRTMQETPRAAAPAAAATAGGPPLPLAGGTWVDGTEASAPVIDDFDPEEDQLVIVYDPNASAYPRVSVQAVDGTSDVFVRLDGKVMMRVTGGAGRVDPDDIELIGSDLEAELAAVNETRDAA</sequence>
<keyword evidence="3" id="KW-1185">Reference proteome</keyword>
<dbReference type="Proteomes" id="UP000184040">
    <property type="component" value="Unassembled WGS sequence"/>
</dbReference>
<feature type="region of interest" description="Disordered" evidence="1">
    <location>
        <begin position="116"/>
        <end position="141"/>
    </location>
</feature>
<feature type="compositionally biased region" description="Low complexity" evidence="1">
    <location>
        <begin position="128"/>
        <end position="141"/>
    </location>
</feature>
<gene>
    <name evidence="2" type="ORF">SAMN04488012_11153</name>
</gene>